<protein>
    <submittedName>
        <fullName evidence="1">Uncharacterized protein</fullName>
    </submittedName>
</protein>
<evidence type="ECO:0000313" key="2">
    <source>
        <dbReference type="Proteomes" id="UP000433883"/>
    </source>
</evidence>
<gene>
    <name evidence="1" type="ORF">BLS_007300</name>
</gene>
<dbReference type="AlphaFoldDB" id="A0A8H3YM96"/>
<dbReference type="Proteomes" id="UP000433883">
    <property type="component" value="Unassembled WGS sequence"/>
</dbReference>
<dbReference type="EMBL" id="WNWQ01000567">
    <property type="protein sequence ID" value="KAE9965935.1"/>
    <property type="molecule type" value="Genomic_DNA"/>
</dbReference>
<evidence type="ECO:0000313" key="1">
    <source>
        <dbReference type="EMBL" id="KAE9965935.1"/>
    </source>
</evidence>
<reference evidence="1 2" key="1">
    <citation type="submission" date="2019-11" db="EMBL/GenBank/DDBJ databases">
        <title>Venturia inaequalis Genome Resource.</title>
        <authorList>
            <person name="Lichtner F.J."/>
        </authorList>
    </citation>
    <scope>NUCLEOTIDE SEQUENCE [LARGE SCALE GENOMIC DNA]</scope>
    <source>
        <strain evidence="1">Bline_iso_100314</strain>
    </source>
</reference>
<name>A0A8H3YM96_VENIN</name>
<organism evidence="1 2">
    <name type="scientific">Venturia inaequalis</name>
    <name type="common">Apple scab fungus</name>
    <dbReference type="NCBI Taxonomy" id="5025"/>
    <lineage>
        <taxon>Eukaryota</taxon>
        <taxon>Fungi</taxon>
        <taxon>Dikarya</taxon>
        <taxon>Ascomycota</taxon>
        <taxon>Pezizomycotina</taxon>
        <taxon>Dothideomycetes</taxon>
        <taxon>Pleosporomycetidae</taxon>
        <taxon>Venturiales</taxon>
        <taxon>Venturiaceae</taxon>
        <taxon>Venturia</taxon>
    </lineage>
</organism>
<accession>A0A8H3YM96</accession>
<sequence>MVVVVFADMLNSTSLKNAITMAIVDLADLMNVVATKIKKAIKGSQDGEAGERAYFQGSKGLLHVVAQQQGKRGVVVRSKSHQVNCHDFKGYFLYARVDGFNSRILFHEDKPKLAFLALWLCADTSASPDNGNGSISPFSFHGGHHELRPRVDSDAVVGDWAAAVAAGNQFFCFMAMTKKSAEKWVKGTPGWKFQLDSTFHDPEVAEDWGWGFTSDGIDLIFKDQINAELSTFMKQLKLEPEDLEAWASHYWRHVKAWKVTRPAGSTLPSEGPRVSRGSYLTHISKDKGNRAMIVDLMFSPGAIVKSGRAPGPAPDLGQASDMWFLQYYRHGQEFFGFPQKAAMSRILPPQHIFIQHIITPEVKALLERLVTLDGNSWPDGKRFDGNSEQGMMVMGTAHGKSVSWFLIQHKDYFGDLTVNSIRIWHMQGGGSRWHVYFEIVEAETDGDPEMRAKL</sequence>
<comment type="caution">
    <text evidence="1">The sequence shown here is derived from an EMBL/GenBank/DDBJ whole genome shotgun (WGS) entry which is preliminary data.</text>
</comment>
<proteinExistence type="predicted"/>